<evidence type="ECO:0000313" key="2">
    <source>
        <dbReference type="EMBL" id="GCE13834.1"/>
    </source>
</evidence>
<dbReference type="EMBL" id="BIFR01000001">
    <property type="protein sequence ID" value="GCE13834.1"/>
    <property type="molecule type" value="Genomic_DNA"/>
</dbReference>
<reference evidence="3" key="1">
    <citation type="submission" date="2018-12" db="EMBL/GenBank/DDBJ databases">
        <title>Tengunoibacter tsumagoiensis gen. nov., sp. nov., Dictyobacter kobayashii sp. nov., D. alpinus sp. nov., and D. joshuensis sp. nov. and description of Dictyobacteraceae fam. nov. within the order Ktedonobacterales isolated from Tengu-no-mugimeshi.</title>
        <authorList>
            <person name="Wang C.M."/>
            <person name="Zheng Y."/>
            <person name="Sakai Y."/>
            <person name="Toyoda A."/>
            <person name="Minakuchi Y."/>
            <person name="Abe K."/>
            <person name="Yokota A."/>
            <person name="Yabe S."/>
        </authorList>
    </citation>
    <scope>NUCLEOTIDE SEQUENCE [LARGE SCALE GENOMIC DNA]</scope>
    <source>
        <strain evidence="3">Uno3</strain>
    </source>
</reference>
<keyword evidence="1" id="KW-1133">Transmembrane helix</keyword>
<feature type="transmembrane region" description="Helical" evidence="1">
    <location>
        <begin position="142"/>
        <end position="165"/>
    </location>
</feature>
<dbReference type="RefSeq" id="WP_126581328.1">
    <property type="nucleotide sequence ID" value="NZ_BIFR01000001.1"/>
</dbReference>
<evidence type="ECO:0008006" key="4">
    <source>
        <dbReference type="Google" id="ProtNLM"/>
    </source>
</evidence>
<feature type="transmembrane region" description="Helical" evidence="1">
    <location>
        <begin position="100"/>
        <end position="122"/>
    </location>
</feature>
<feature type="transmembrane region" description="Helical" evidence="1">
    <location>
        <begin position="177"/>
        <end position="195"/>
    </location>
</feature>
<name>A0A402A3W4_9CHLR</name>
<sequence length="256" mass="27990">MDNVLFLWPAAINVLVTGLFAGVLLRQYLRRQRLSQLYWLLALTMAFVATLAYMGMLEWRPTSAGGIFLFRLYYILGASLMPAWLGLGSLALLTPKRVSLWCGGVLAACSFLAAYLIFYATIDLRRLSQIAGTPGTGILAPGAWLVSTIILNTLGVVLVVAVALYSGWKLWHQQKDLAGLGTSTILWANILILSGALLDASAGSFARLLNLQSDFWLIMAVGWIILFAGVLLAGRRSQRLATASRQEIESWQAVKI</sequence>
<keyword evidence="3" id="KW-1185">Reference proteome</keyword>
<dbReference type="AlphaFoldDB" id="A0A402A3W4"/>
<evidence type="ECO:0000313" key="3">
    <source>
        <dbReference type="Proteomes" id="UP000287352"/>
    </source>
</evidence>
<organism evidence="2 3">
    <name type="scientific">Tengunoibacter tsumagoiensis</name>
    <dbReference type="NCBI Taxonomy" id="2014871"/>
    <lineage>
        <taxon>Bacteria</taxon>
        <taxon>Bacillati</taxon>
        <taxon>Chloroflexota</taxon>
        <taxon>Ktedonobacteria</taxon>
        <taxon>Ktedonobacterales</taxon>
        <taxon>Dictyobacteraceae</taxon>
        <taxon>Tengunoibacter</taxon>
    </lineage>
</organism>
<feature type="transmembrane region" description="Helical" evidence="1">
    <location>
        <begin position="6"/>
        <end position="25"/>
    </location>
</feature>
<keyword evidence="1" id="KW-0812">Transmembrane</keyword>
<dbReference type="OrthoDB" id="2374775at2"/>
<dbReference type="Proteomes" id="UP000287352">
    <property type="component" value="Unassembled WGS sequence"/>
</dbReference>
<proteinExistence type="predicted"/>
<comment type="caution">
    <text evidence="2">The sequence shown here is derived from an EMBL/GenBank/DDBJ whole genome shotgun (WGS) entry which is preliminary data.</text>
</comment>
<feature type="transmembrane region" description="Helical" evidence="1">
    <location>
        <begin position="68"/>
        <end position="93"/>
    </location>
</feature>
<feature type="transmembrane region" description="Helical" evidence="1">
    <location>
        <begin position="215"/>
        <end position="234"/>
    </location>
</feature>
<accession>A0A402A3W4</accession>
<feature type="transmembrane region" description="Helical" evidence="1">
    <location>
        <begin position="37"/>
        <end position="56"/>
    </location>
</feature>
<evidence type="ECO:0000256" key="1">
    <source>
        <dbReference type="SAM" id="Phobius"/>
    </source>
</evidence>
<gene>
    <name evidence="2" type="ORF">KTT_36930</name>
</gene>
<keyword evidence="1" id="KW-0472">Membrane</keyword>
<protein>
    <recommendedName>
        <fullName evidence="4">Histidine kinase N-terminal 7TM region domain-containing protein</fullName>
    </recommendedName>
</protein>